<feature type="compositionally biased region" description="Polar residues" evidence="7">
    <location>
        <begin position="57"/>
        <end position="66"/>
    </location>
</feature>
<dbReference type="InterPro" id="IPR046347">
    <property type="entry name" value="bZIP_sf"/>
</dbReference>
<feature type="region of interest" description="Disordered" evidence="7">
    <location>
        <begin position="152"/>
        <end position="269"/>
    </location>
</feature>
<dbReference type="GO" id="GO:0003677">
    <property type="term" value="F:DNA binding"/>
    <property type="evidence" value="ECO:0007669"/>
    <property type="project" value="UniProtKB-KW"/>
</dbReference>
<evidence type="ECO:0000256" key="5">
    <source>
        <dbReference type="ARBA" id="ARBA00023163"/>
    </source>
</evidence>
<feature type="region of interest" description="Disordered" evidence="7">
    <location>
        <begin position="386"/>
        <end position="407"/>
    </location>
</feature>
<dbReference type="Gene3D" id="1.20.5.170">
    <property type="match status" value="1"/>
</dbReference>
<evidence type="ECO:0000256" key="2">
    <source>
        <dbReference type="ARBA" id="ARBA00007163"/>
    </source>
</evidence>
<keyword evidence="3" id="KW-0805">Transcription regulation</keyword>
<feature type="domain" description="BZIP" evidence="8">
    <location>
        <begin position="237"/>
        <end position="291"/>
    </location>
</feature>
<keyword evidence="10" id="KW-1185">Reference proteome</keyword>
<keyword evidence="5" id="KW-0804">Transcription</keyword>
<dbReference type="Proteomes" id="UP000836841">
    <property type="component" value="Chromosome 5"/>
</dbReference>
<keyword evidence="6" id="KW-0539">Nucleus</keyword>
<organism evidence="9 10">
    <name type="scientific">Thlaspi arvense</name>
    <name type="common">Field penny-cress</name>
    <dbReference type="NCBI Taxonomy" id="13288"/>
    <lineage>
        <taxon>Eukaryota</taxon>
        <taxon>Viridiplantae</taxon>
        <taxon>Streptophyta</taxon>
        <taxon>Embryophyta</taxon>
        <taxon>Tracheophyta</taxon>
        <taxon>Spermatophyta</taxon>
        <taxon>Magnoliopsida</taxon>
        <taxon>eudicotyledons</taxon>
        <taxon>Gunneridae</taxon>
        <taxon>Pentapetalae</taxon>
        <taxon>rosids</taxon>
        <taxon>malvids</taxon>
        <taxon>Brassicales</taxon>
        <taxon>Brassicaceae</taxon>
        <taxon>Thlaspideae</taxon>
        <taxon>Thlaspi</taxon>
    </lineage>
</organism>
<evidence type="ECO:0000256" key="4">
    <source>
        <dbReference type="ARBA" id="ARBA00023125"/>
    </source>
</evidence>
<sequence length="407" mass="44582">MHIVFSVDDLTETFWPASAPVPSPGSVPTPTQNMAEGMARSQSEWAFHRLLKEMSGSDESPTTNAIDRSPPPVQSELSLSRVEETVDETADVVEIQKPPQNRRLPADDQGKRNRARSSDPLDSAGVDPNQYHAILKSKLDLACAAVARRVGTVKPEDSNASAGNQKQSLPMGSQSQGSSVAQTSPGASSGRVVSSTSTQKKPDVPARQTTSVSSRDDSDDDDLDGDTETADNGDPTDVKRARRMLSNRESARRSRRRKQEQMNEFDSQVGQLRVEHSTLLTRLSDMNHKYDAAAVDNRILRADIETLRTKVKMAEETVKRVTGVNPLHWTRSNMGIPLNNTPSDSSRIPPNSLKPAIPSTTGAGLAPNQRAGRANFLPEQVNREGMQNQFAPNSDLFETLPHWNHKH</sequence>
<dbReference type="EMBL" id="OU466861">
    <property type="protein sequence ID" value="CAH2064127.1"/>
    <property type="molecule type" value="Genomic_DNA"/>
</dbReference>
<dbReference type="SUPFAM" id="SSF57959">
    <property type="entry name" value="Leucine zipper domain"/>
    <property type="match status" value="1"/>
</dbReference>
<dbReference type="PANTHER" id="PTHR46408">
    <property type="entry name" value="BASIC LEUCINE ZIPPER 63"/>
    <property type="match status" value="1"/>
</dbReference>
<dbReference type="GO" id="GO:0046983">
    <property type="term" value="F:protein dimerization activity"/>
    <property type="evidence" value="ECO:0007669"/>
    <property type="project" value="UniProtKB-ARBA"/>
</dbReference>
<evidence type="ECO:0000256" key="6">
    <source>
        <dbReference type="ARBA" id="ARBA00023242"/>
    </source>
</evidence>
<comment type="similarity">
    <text evidence="2">Belongs to the bZIP family.</text>
</comment>
<dbReference type="GO" id="GO:0005634">
    <property type="term" value="C:nucleus"/>
    <property type="evidence" value="ECO:0007669"/>
    <property type="project" value="UniProtKB-SubCell"/>
</dbReference>
<dbReference type="Pfam" id="PF00170">
    <property type="entry name" value="bZIP_1"/>
    <property type="match status" value="1"/>
</dbReference>
<keyword evidence="4" id="KW-0238">DNA-binding</keyword>
<reference evidence="9 10" key="1">
    <citation type="submission" date="2022-03" db="EMBL/GenBank/DDBJ databases">
        <authorList>
            <person name="Nunn A."/>
            <person name="Chopra R."/>
            <person name="Nunn A."/>
            <person name="Contreras Garrido A."/>
        </authorList>
    </citation>
    <scope>NUCLEOTIDE SEQUENCE [LARGE SCALE GENOMIC DNA]</scope>
</reference>
<evidence type="ECO:0000313" key="9">
    <source>
        <dbReference type="EMBL" id="CAH2064127.1"/>
    </source>
</evidence>
<feature type="compositionally biased region" description="Acidic residues" evidence="7">
    <location>
        <begin position="217"/>
        <end position="231"/>
    </location>
</feature>
<dbReference type="PROSITE" id="PS00036">
    <property type="entry name" value="BZIP_BASIC"/>
    <property type="match status" value="1"/>
</dbReference>
<dbReference type="PROSITE" id="PS50217">
    <property type="entry name" value="BZIP"/>
    <property type="match status" value="1"/>
</dbReference>
<accession>A0AAU9SDQ5</accession>
<protein>
    <recommendedName>
        <fullName evidence="8">BZIP domain-containing protein</fullName>
    </recommendedName>
</protein>
<comment type="subcellular location">
    <subcellularLocation>
        <location evidence="1">Nucleus</location>
    </subcellularLocation>
</comment>
<dbReference type="PANTHER" id="PTHR46408:SF14">
    <property type="entry name" value="BASIC LEUCINE ZIPPER 25"/>
    <property type="match status" value="1"/>
</dbReference>
<dbReference type="FunFam" id="1.20.5.170:FF:000020">
    <property type="entry name" value="BZIP transcription factor"/>
    <property type="match status" value="1"/>
</dbReference>
<dbReference type="Pfam" id="PF12498">
    <property type="entry name" value="bZIP_C"/>
    <property type="match status" value="1"/>
</dbReference>
<evidence type="ECO:0000256" key="3">
    <source>
        <dbReference type="ARBA" id="ARBA00023015"/>
    </source>
</evidence>
<dbReference type="SMART" id="SM00338">
    <property type="entry name" value="BRLZ"/>
    <property type="match status" value="1"/>
</dbReference>
<proteinExistence type="inferred from homology"/>
<evidence type="ECO:0000313" key="10">
    <source>
        <dbReference type="Proteomes" id="UP000836841"/>
    </source>
</evidence>
<evidence type="ECO:0000256" key="7">
    <source>
        <dbReference type="SAM" id="MobiDB-lite"/>
    </source>
</evidence>
<dbReference type="InterPro" id="IPR020983">
    <property type="entry name" value="Basic_leucine-zipper_C"/>
</dbReference>
<evidence type="ECO:0000256" key="1">
    <source>
        <dbReference type="ARBA" id="ARBA00004123"/>
    </source>
</evidence>
<dbReference type="GO" id="GO:0003700">
    <property type="term" value="F:DNA-binding transcription factor activity"/>
    <property type="evidence" value="ECO:0007669"/>
    <property type="project" value="InterPro"/>
</dbReference>
<gene>
    <name evidence="9" type="ORF">TAV2_LOCUS15867</name>
</gene>
<dbReference type="InterPro" id="IPR004827">
    <property type="entry name" value="bZIP"/>
</dbReference>
<feature type="compositionally biased region" description="Basic and acidic residues" evidence="7">
    <location>
        <begin position="104"/>
        <end position="119"/>
    </location>
</feature>
<dbReference type="AlphaFoldDB" id="A0AAU9SDQ5"/>
<feature type="region of interest" description="Disordered" evidence="7">
    <location>
        <begin position="19"/>
        <end position="127"/>
    </location>
</feature>
<evidence type="ECO:0000259" key="8">
    <source>
        <dbReference type="PROSITE" id="PS50217"/>
    </source>
</evidence>
<feature type="compositionally biased region" description="Polar residues" evidence="7">
    <location>
        <begin position="158"/>
        <end position="199"/>
    </location>
</feature>
<name>A0AAU9SDQ5_THLAR</name>